<dbReference type="InterPro" id="IPR044173">
    <property type="entry name" value="CASPL"/>
</dbReference>
<evidence type="ECO:0000256" key="7">
    <source>
        <dbReference type="ARBA" id="ARBA00023136"/>
    </source>
</evidence>
<feature type="region of interest" description="Disordered" evidence="9">
    <location>
        <begin position="1"/>
        <end position="31"/>
    </location>
</feature>
<evidence type="ECO:0000313" key="11">
    <source>
        <dbReference type="EMBL" id="KAH9329340.1"/>
    </source>
</evidence>
<evidence type="ECO:0000313" key="12">
    <source>
        <dbReference type="Proteomes" id="UP000824469"/>
    </source>
</evidence>
<proteinExistence type="inferred from homology"/>
<dbReference type="Proteomes" id="UP000824469">
    <property type="component" value="Unassembled WGS sequence"/>
</dbReference>
<dbReference type="InterPro" id="IPR006702">
    <property type="entry name" value="CASP_dom"/>
</dbReference>
<evidence type="ECO:0000256" key="5">
    <source>
        <dbReference type="ARBA" id="ARBA00022692"/>
    </source>
</evidence>
<evidence type="ECO:0000256" key="3">
    <source>
        <dbReference type="ARBA" id="ARBA00011489"/>
    </source>
</evidence>
<evidence type="ECO:0000256" key="1">
    <source>
        <dbReference type="ARBA" id="ARBA00004651"/>
    </source>
</evidence>
<accession>A0AA38GZF2</accession>
<protein>
    <recommendedName>
        <fullName evidence="8">CASP-like protein</fullName>
    </recommendedName>
</protein>
<dbReference type="GO" id="GO:0005886">
    <property type="term" value="C:plasma membrane"/>
    <property type="evidence" value="ECO:0007669"/>
    <property type="project" value="UniProtKB-SubCell"/>
</dbReference>
<evidence type="ECO:0000256" key="2">
    <source>
        <dbReference type="ARBA" id="ARBA00007651"/>
    </source>
</evidence>
<comment type="similarity">
    <text evidence="2 8">Belongs to the Casparian strip membrane proteins (CASP) family.</text>
</comment>
<comment type="caution">
    <text evidence="11">The sequence shown here is derived from an EMBL/GenBank/DDBJ whole genome shotgun (WGS) entry which is preliminary data.</text>
</comment>
<dbReference type="EMBL" id="JAHRHJ020000001">
    <property type="protein sequence ID" value="KAH9329340.1"/>
    <property type="molecule type" value="Genomic_DNA"/>
</dbReference>
<feature type="domain" description="Casparian strip membrane protein" evidence="10">
    <location>
        <begin position="38"/>
        <end position="152"/>
    </location>
</feature>
<keyword evidence="7 8" id="KW-0472">Membrane</keyword>
<evidence type="ECO:0000256" key="8">
    <source>
        <dbReference type="RuleBase" id="RU361233"/>
    </source>
</evidence>
<reference evidence="11 12" key="1">
    <citation type="journal article" date="2021" name="Nat. Plants">
        <title>The Taxus genome provides insights into paclitaxel biosynthesis.</title>
        <authorList>
            <person name="Xiong X."/>
            <person name="Gou J."/>
            <person name="Liao Q."/>
            <person name="Li Y."/>
            <person name="Zhou Q."/>
            <person name="Bi G."/>
            <person name="Li C."/>
            <person name="Du R."/>
            <person name="Wang X."/>
            <person name="Sun T."/>
            <person name="Guo L."/>
            <person name="Liang H."/>
            <person name="Lu P."/>
            <person name="Wu Y."/>
            <person name="Zhang Z."/>
            <person name="Ro D.K."/>
            <person name="Shang Y."/>
            <person name="Huang S."/>
            <person name="Yan J."/>
        </authorList>
    </citation>
    <scope>NUCLEOTIDE SEQUENCE [LARGE SCALE GENOMIC DNA]</scope>
    <source>
        <strain evidence="11">Ta-2019</strain>
    </source>
</reference>
<evidence type="ECO:0000256" key="9">
    <source>
        <dbReference type="SAM" id="MobiDB-lite"/>
    </source>
</evidence>
<dbReference type="Pfam" id="PF04535">
    <property type="entry name" value="CASP_dom"/>
    <property type="match status" value="1"/>
</dbReference>
<evidence type="ECO:0000259" key="10">
    <source>
        <dbReference type="Pfam" id="PF04535"/>
    </source>
</evidence>
<dbReference type="OMA" id="HYSPAFV"/>
<evidence type="ECO:0000256" key="4">
    <source>
        <dbReference type="ARBA" id="ARBA00022475"/>
    </source>
</evidence>
<keyword evidence="6 8" id="KW-1133">Transmembrane helix</keyword>
<evidence type="ECO:0000256" key="6">
    <source>
        <dbReference type="ARBA" id="ARBA00022989"/>
    </source>
</evidence>
<keyword evidence="12" id="KW-1185">Reference proteome</keyword>
<feature type="transmembrane region" description="Helical" evidence="8">
    <location>
        <begin position="43"/>
        <end position="63"/>
    </location>
</feature>
<gene>
    <name evidence="11" type="ORF">KI387_001448</name>
</gene>
<feature type="transmembrane region" description="Helical" evidence="8">
    <location>
        <begin position="93"/>
        <end position="116"/>
    </location>
</feature>
<keyword evidence="4 8" id="KW-1003">Cell membrane</keyword>
<dbReference type="NCBIfam" id="TIGR01569">
    <property type="entry name" value="A_tha_TIGR01569"/>
    <property type="match status" value="1"/>
</dbReference>
<dbReference type="PANTHER" id="PTHR36488:SF8">
    <property type="entry name" value="CASP-LIKE PROTEIN 1U1"/>
    <property type="match status" value="1"/>
</dbReference>
<feature type="transmembrane region" description="Helical" evidence="8">
    <location>
        <begin position="128"/>
        <end position="151"/>
    </location>
</feature>
<name>A0AA38GZF2_TAXCH</name>
<comment type="caution">
    <text evidence="8">Lacks conserved residue(s) required for the propagation of feature annotation.</text>
</comment>
<dbReference type="InterPro" id="IPR006459">
    <property type="entry name" value="CASP/CASPL"/>
</dbReference>
<organism evidence="11 12">
    <name type="scientific">Taxus chinensis</name>
    <name type="common">Chinese yew</name>
    <name type="synonym">Taxus wallichiana var. chinensis</name>
    <dbReference type="NCBI Taxonomy" id="29808"/>
    <lineage>
        <taxon>Eukaryota</taxon>
        <taxon>Viridiplantae</taxon>
        <taxon>Streptophyta</taxon>
        <taxon>Embryophyta</taxon>
        <taxon>Tracheophyta</taxon>
        <taxon>Spermatophyta</taxon>
        <taxon>Pinopsida</taxon>
        <taxon>Pinidae</taxon>
        <taxon>Conifers II</taxon>
        <taxon>Cupressales</taxon>
        <taxon>Taxaceae</taxon>
        <taxon>Taxus</taxon>
    </lineage>
</organism>
<sequence length="152" mass="15837">MATQIKPGYSESGNSYPQNETREGETTRENPAGSGKGFFVVEFVLRVLVIAATMAAAIVMGTAKQTKTVPVQLVPSLAPQLFPVPAKYHYSPAFVYFVVANAVACGYTALSIIMSLPKLKSSASSVTSALLLSITDFIMVALVSSAASAAAA</sequence>
<dbReference type="PANTHER" id="PTHR36488">
    <property type="entry name" value="CASP-LIKE PROTEIN 1U1"/>
    <property type="match status" value="1"/>
</dbReference>
<dbReference type="AlphaFoldDB" id="A0AA38GZF2"/>
<feature type="non-terminal residue" evidence="11">
    <location>
        <position position="152"/>
    </location>
</feature>
<comment type="subunit">
    <text evidence="3 8">Homodimer and heterodimers.</text>
</comment>
<comment type="subcellular location">
    <subcellularLocation>
        <location evidence="1 8">Cell membrane</location>
        <topology evidence="1 8">Multi-pass membrane protein</topology>
    </subcellularLocation>
</comment>
<keyword evidence="5 8" id="KW-0812">Transmembrane</keyword>